<proteinExistence type="predicted"/>
<evidence type="ECO:0000256" key="2">
    <source>
        <dbReference type="SAM" id="SignalP"/>
    </source>
</evidence>
<name>A0ABV6VQ21_9ACTN</name>
<keyword evidence="4" id="KW-1185">Reference proteome</keyword>
<reference evidence="3 4" key="1">
    <citation type="submission" date="2024-09" db="EMBL/GenBank/DDBJ databases">
        <authorList>
            <person name="Lee S.D."/>
        </authorList>
    </citation>
    <scope>NUCLEOTIDE SEQUENCE [LARGE SCALE GENOMIC DNA]</scope>
    <source>
        <strain evidence="3 4">N8-3</strain>
    </source>
</reference>
<feature type="signal peptide" evidence="2">
    <location>
        <begin position="1"/>
        <end position="34"/>
    </location>
</feature>
<evidence type="ECO:0000313" key="3">
    <source>
        <dbReference type="EMBL" id="MFC1415826.1"/>
    </source>
</evidence>
<keyword evidence="2" id="KW-0732">Signal</keyword>
<dbReference type="RefSeq" id="WP_380532190.1">
    <property type="nucleotide sequence ID" value="NZ_JBHFAB010000002.1"/>
</dbReference>
<protein>
    <recommendedName>
        <fullName evidence="5">CHRD domain-containing protein</fullName>
    </recommendedName>
</protein>
<keyword evidence="1" id="KW-0472">Membrane</keyword>
<feature type="chain" id="PRO_5045455385" description="CHRD domain-containing protein" evidence="2">
    <location>
        <begin position="35"/>
        <end position="265"/>
    </location>
</feature>
<evidence type="ECO:0000313" key="4">
    <source>
        <dbReference type="Proteomes" id="UP001592531"/>
    </source>
</evidence>
<dbReference type="EMBL" id="JBHFAB010000002">
    <property type="protein sequence ID" value="MFC1415826.1"/>
    <property type="molecule type" value="Genomic_DNA"/>
</dbReference>
<evidence type="ECO:0008006" key="5">
    <source>
        <dbReference type="Google" id="ProtNLM"/>
    </source>
</evidence>
<feature type="transmembrane region" description="Helical" evidence="1">
    <location>
        <begin position="239"/>
        <end position="257"/>
    </location>
</feature>
<evidence type="ECO:0000256" key="1">
    <source>
        <dbReference type="SAM" id="Phobius"/>
    </source>
</evidence>
<sequence>MTNKTKISTRALAMAAPAVLLAIPLAFTASTASAQTAGGTTYMATLNPLNHASGSGMLMLQLTGNKAVVTEDVKGLAATFMKAPFPHVQHIHINGMGMCPTTAADKNGDGVISTTEGGAAYGGIGTTLSLTGDTSPAAGTDIKIAPSGAAFHYSRTITLDAATVASIKAGKAVIVVHGLDPTTLSAKAQAEPSDLVPSLPLAATSPALCGPLAVSQMTSVPGGSVNTGGGGTSGLQDPWLFAAGAGLAVAAGGALVLRRRISVEK</sequence>
<gene>
    <name evidence="3" type="ORF">ACEZDE_04075</name>
</gene>
<comment type="caution">
    <text evidence="3">The sequence shown here is derived from an EMBL/GenBank/DDBJ whole genome shotgun (WGS) entry which is preliminary data.</text>
</comment>
<organism evidence="3 4">
    <name type="scientific">Streptacidiphilus cavernicola</name>
    <dbReference type="NCBI Taxonomy" id="3342716"/>
    <lineage>
        <taxon>Bacteria</taxon>
        <taxon>Bacillati</taxon>
        <taxon>Actinomycetota</taxon>
        <taxon>Actinomycetes</taxon>
        <taxon>Kitasatosporales</taxon>
        <taxon>Streptomycetaceae</taxon>
        <taxon>Streptacidiphilus</taxon>
    </lineage>
</organism>
<keyword evidence="1" id="KW-0812">Transmembrane</keyword>
<accession>A0ABV6VQ21</accession>
<dbReference type="Proteomes" id="UP001592531">
    <property type="component" value="Unassembled WGS sequence"/>
</dbReference>
<keyword evidence="1" id="KW-1133">Transmembrane helix</keyword>